<gene>
    <name evidence="2" type="ORF">AMTR_s00001p00264960</name>
</gene>
<keyword evidence="1" id="KW-0812">Transmembrane</keyword>
<protein>
    <submittedName>
        <fullName evidence="2">Uncharacterized protein</fullName>
    </submittedName>
</protein>
<accession>W1NMK9</accession>
<keyword evidence="3" id="KW-1185">Reference proteome</keyword>
<evidence type="ECO:0000313" key="2">
    <source>
        <dbReference type="EMBL" id="ERM96524.1"/>
    </source>
</evidence>
<reference evidence="3" key="1">
    <citation type="journal article" date="2013" name="Science">
        <title>The Amborella genome and the evolution of flowering plants.</title>
        <authorList>
            <consortium name="Amborella Genome Project"/>
        </authorList>
    </citation>
    <scope>NUCLEOTIDE SEQUENCE [LARGE SCALE GENOMIC DNA]</scope>
</reference>
<keyword evidence="1" id="KW-1133">Transmembrane helix</keyword>
<proteinExistence type="predicted"/>
<dbReference type="HOGENOM" id="CLU_2443751_0_0_1"/>
<evidence type="ECO:0000313" key="3">
    <source>
        <dbReference type="Proteomes" id="UP000017836"/>
    </source>
</evidence>
<dbReference type="Gramene" id="ERM96524">
    <property type="protein sequence ID" value="ERM96524"/>
    <property type="gene ID" value="AMTR_s00001p00264960"/>
</dbReference>
<name>W1NMK9_AMBTC</name>
<feature type="transmembrane region" description="Helical" evidence="1">
    <location>
        <begin position="65"/>
        <end position="89"/>
    </location>
</feature>
<organism evidence="2 3">
    <name type="scientific">Amborella trichopoda</name>
    <dbReference type="NCBI Taxonomy" id="13333"/>
    <lineage>
        <taxon>Eukaryota</taxon>
        <taxon>Viridiplantae</taxon>
        <taxon>Streptophyta</taxon>
        <taxon>Embryophyta</taxon>
        <taxon>Tracheophyta</taxon>
        <taxon>Spermatophyta</taxon>
        <taxon>Magnoliopsida</taxon>
        <taxon>Amborellales</taxon>
        <taxon>Amborellaceae</taxon>
        <taxon>Amborella</taxon>
    </lineage>
</organism>
<keyword evidence="1" id="KW-0472">Membrane</keyword>
<dbReference type="AlphaFoldDB" id="W1NMK9"/>
<sequence>MPLTPLVILQYDAVLGREIVDNQRLSMVVIALTRVPHLSQPTNVQHAYPNDVSFDKSKAMSIVEVVAIFIVLRNLMLSSYILVVGRLVAD</sequence>
<dbReference type="Proteomes" id="UP000017836">
    <property type="component" value="Unassembled WGS sequence"/>
</dbReference>
<dbReference type="EMBL" id="KI397142">
    <property type="protein sequence ID" value="ERM96524.1"/>
    <property type="molecule type" value="Genomic_DNA"/>
</dbReference>
<evidence type="ECO:0000256" key="1">
    <source>
        <dbReference type="SAM" id="Phobius"/>
    </source>
</evidence>